<evidence type="ECO:0000256" key="1">
    <source>
        <dbReference type="ARBA" id="ARBA00003195"/>
    </source>
</evidence>
<keyword evidence="7" id="KW-0813">Transport</keyword>
<evidence type="ECO:0000256" key="5">
    <source>
        <dbReference type="ARBA" id="ARBA00011261"/>
    </source>
</evidence>
<evidence type="ECO:0000256" key="3">
    <source>
        <dbReference type="ARBA" id="ARBA00004637"/>
    </source>
</evidence>
<keyword evidence="13 16" id="KW-1015">Disulfide bond</keyword>
<evidence type="ECO:0000256" key="6">
    <source>
        <dbReference type="ARBA" id="ARBA00013482"/>
    </source>
</evidence>
<evidence type="ECO:0000256" key="13">
    <source>
        <dbReference type="ARBA" id="ARBA00023157"/>
    </source>
</evidence>
<evidence type="ECO:0000313" key="19">
    <source>
        <dbReference type="Proteomes" id="UP000799767"/>
    </source>
</evidence>
<evidence type="ECO:0000256" key="8">
    <source>
        <dbReference type="ARBA" id="ARBA00022660"/>
    </source>
</evidence>
<name>A0A6A6PWX5_9PEZI</name>
<keyword evidence="8" id="KW-0679">Respiratory chain</keyword>
<sequence length="124" mass="13359">MASGYGLAGGVSRCFPFWQEVLACYAINGDNDNRAGAKKCSPALEDYMECLHHGKEAAKIRTLQAAYRKREAETPRDAARSAGEIRSLGLLEAKKEEVDVRGSRGLPTVGDNQARGKGGKPVVH</sequence>
<feature type="disulfide bond" evidence="16">
    <location>
        <begin position="24"/>
        <end position="40"/>
    </location>
</feature>
<keyword evidence="19" id="KW-1185">Reference proteome</keyword>
<dbReference type="RefSeq" id="XP_033590769.1">
    <property type="nucleotide sequence ID" value="XM_033736940.1"/>
</dbReference>
<protein>
    <recommendedName>
        <fullName evidence="6">NADH dehydrogenase [ubiquinone] iron-sulfur protein 5</fullName>
    </recommendedName>
    <alternativeName>
        <fullName evidence="14">Complex I-15 kDa</fullName>
    </alternativeName>
    <alternativeName>
        <fullName evidence="15">NADH-ubiquinone oxidoreductase 15 kDa subunit</fullName>
    </alternativeName>
</protein>
<evidence type="ECO:0000256" key="10">
    <source>
        <dbReference type="ARBA" id="ARBA00022982"/>
    </source>
</evidence>
<dbReference type="AlphaFoldDB" id="A0A6A6PWX5"/>
<dbReference type="PANTHER" id="PTHR15224">
    <property type="entry name" value="NADH DEHYDROGENASE [UBIQUINONE] IRON-SULFUR PROTEIN 5"/>
    <property type="match status" value="1"/>
</dbReference>
<keyword evidence="11" id="KW-0496">Mitochondrion</keyword>
<organism evidence="18 19">
    <name type="scientific">Neohortaea acidophila</name>
    <dbReference type="NCBI Taxonomy" id="245834"/>
    <lineage>
        <taxon>Eukaryota</taxon>
        <taxon>Fungi</taxon>
        <taxon>Dikarya</taxon>
        <taxon>Ascomycota</taxon>
        <taxon>Pezizomycotina</taxon>
        <taxon>Dothideomycetes</taxon>
        <taxon>Dothideomycetidae</taxon>
        <taxon>Mycosphaerellales</taxon>
        <taxon>Teratosphaeriaceae</taxon>
        <taxon>Neohortaea</taxon>
    </lineage>
</organism>
<keyword evidence="12" id="KW-0472">Membrane</keyword>
<evidence type="ECO:0000256" key="14">
    <source>
        <dbReference type="ARBA" id="ARBA00031222"/>
    </source>
</evidence>
<evidence type="ECO:0000256" key="9">
    <source>
        <dbReference type="ARBA" id="ARBA00022792"/>
    </source>
</evidence>
<keyword evidence="9" id="KW-0999">Mitochondrion inner membrane</keyword>
<dbReference type="GO" id="GO:0032981">
    <property type="term" value="P:mitochondrial respiratory chain complex I assembly"/>
    <property type="evidence" value="ECO:0007669"/>
    <property type="project" value="TreeGrafter"/>
</dbReference>
<dbReference type="PANTHER" id="PTHR15224:SF1">
    <property type="entry name" value="NADH DEHYDROGENASE [UBIQUINONE] IRON-SULFUR PROTEIN 5"/>
    <property type="match status" value="1"/>
</dbReference>
<evidence type="ECO:0000256" key="4">
    <source>
        <dbReference type="ARBA" id="ARBA00007372"/>
    </source>
</evidence>
<dbReference type="InterPro" id="IPR019342">
    <property type="entry name" value="NADH_UbQ_OxRdtase_FeS-su5"/>
</dbReference>
<dbReference type="Proteomes" id="UP000799767">
    <property type="component" value="Unassembled WGS sequence"/>
</dbReference>
<evidence type="ECO:0000256" key="15">
    <source>
        <dbReference type="ARBA" id="ARBA00032739"/>
    </source>
</evidence>
<evidence type="ECO:0000256" key="17">
    <source>
        <dbReference type="SAM" id="MobiDB-lite"/>
    </source>
</evidence>
<gene>
    <name evidence="18" type="ORF">BDY17DRAFT_323068</name>
</gene>
<proteinExistence type="inferred from homology"/>
<dbReference type="GO" id="GO:0005758">
    <property type="term" value="C:mitochondrial intermembrane space"/>
    <property type="evidence" value="ECO:0007669"/>
    <property type="project" value="UniProtKB-SubCell"/>
</dbReference>
<comment type="function">
    <text evidence="1">Accessory subunit of the mitochondrial membrane respiratory chain NADH dehydrogenase (Complex I), that is believed not to be involved in catalysis. Complex I functions in the transfer of electrons from NADH to the respiratory chain. The immediate electron acceptor for the enzyme is believed to be ubiquinone.</text>
</comment>
<comment type="similarity">
    <text evidence="4">Belongs to the complex I NDUFS5 subunit family.</text>
</comment>
<evidence type="ECO:0000256" key="11">
    <source>
        <dbReference type="ARBA" id="ARBA00023128"/>
    </source>
</evidence>
<dbReference type="OrthoDB" id="9992197at2759"/>
<feature type="region of interest" description="Disordered" evidence="17">
    <location>
        <begin position="96"/>
        <end position="124"/>
    </location>
</feature>
<dbReference type="GeneID" id="54477942"/>
<comment type="subunit">
    <text evidence="5">Mammalian complex I is composed of 45 different subunits. This is a component of the iron-sulfur (IP) fragment of the enzyme.</text>
</comment>
<evidence type="ECO:0000313" key="18">
    <source>
        <dbReference type="EMBL" id="KAF2484199.1"/>
    </source>
</evidence>
<comment type="subcellular location">
    <subcellularLocation>
        <location evidence="3">Mitochondrion inner membrane</location>
        <topology evidence="3">Peripheral membrane protein</topology>
    </subcellularLocation>
    <subcellularLocation>
        <location evidence="2">Mitochondrion intermembrane space</location>
    </subcellularLocation>
</comment>
<dbReference type="EMBL" id="MU001634">
    <property type="protein sequence ID" value="KAF2484199.1"/>
    <property type="molecule type" value="Genomic_DNA"/>
</dbReference>
<evidence type="ECO:0000256" key="2">
    <source>
        <dbReference type="ARBA" id="ARBA00004569"/>
    </source>
</evidence>
<evidence type="ECO:0000256" key="7">
    <source>
        <dbReference type="ARBA" id="ARBA00022448"/>
    </source>
</evidence>
<keyword evidence="10" id="KW-0249">Electron transport</keyword>
<dbReference type="CDD" id="cd24141">
    <property type="entry name" value="NDUFS5-like"/>
    <property type="match status" value="1"/>
</dbReference>
<evidence type="ECO:0000256" key="16">
    <source>
        <dbReference type="PIRSR" id="PIRSR619342-50"/>
    </source>
</evidence>
<reference evidence="18" key="1">
    <citation type="journal article" date="2020" name="Stud. Mycol.">
        <title>101 Dothideomycetes genomes: a test case for predicting lifestyles and emergence of pathogens.</title>
        <authorList>
            <person name="Haridas S."/>
            <person name="Albert R."/>
            <person name="Binder M."/>
            <person name="Bloem J."/>
            <person name="Labutti K."/>
            <person name="Salamov A."/>
            <person name="Andreopoulos B."/>
            <person name="Baker S."/>
            <person name="Barry K."/>
            <person name="Bills G."/>
            <person name="Bluhm B."/>
            <person name="Cannon C."/>
            <person name="Castanera R."/>
            <person name="Culley D."/>
            <person name="Daum C."/>
            <person name="Ezra D."/>
            <person name="Gonzalez J."/>
            <person name="Henrissat B."/>
            <person name="Kuo A."/>
            <person name="Liang C."/>
            <person name="Lipzen A."/>
            <person name="Lutzoni F."/>
            <person name="Magnuson J."/>
            <person name="Mondo S."/>
            <person name="Nolan M."/>
            <person name="Ohm R."/>
            <person name="Pangilinan J."/>
            <person name="Park H.-J."/>
            <person name="Ramirez L."/>
            <person name="Alfaro M."/>
            <person name="Sun H."/>
            <person name="Tritt A."/>
            <person name="Yoshinaga Y."/>
            <person name="Zwiers L.-H."/>
            <person name="Turgeon B."/>
            <person name="Goodwin S."/>
            <person name="Spatafora J."/>
            <person name="Crous P."/>
            <person name="Grigoriev I."/>
        </authorList>
    </citation>
    <scope>NUCLEOTIDE SEQUENCE</scope>
    <source>
        <strain evidence="18">CBS 113389</strain>
    </source>
</reference>
<evidence type="ECO:0000256" key="12">
    <source>
        <dbReference type="ARBA" id="ARBA00023136"/>
    </source>
</evidence>
<feature type="disulfide bond" evidence="16">
    <location>
        <begin position="14"/>
        <end position="50"/>
    </location>
</feature>
<accession>A0A6A6PWX5</accession>
<dbReference type="GO" id="GO:0005743">
    <property type="term" value="C:mitochondrial inner membrane"/>
    <property type="evidence" value="ECO:0007669"/>
    <property type="project" value="UniProtKB-SubCell"/>
</dbReference>